<keyword evidence="2" id="KW-1185">Reference proteome</keyword>
<gene>
    <name evidence="1" type="ORF">MYMAC_003465</name>
</gene>
<dbReference type="KEGG" id="mmas:MYMAC_003465"/>
<dbReference type="PRINTS" id="PR01100">
    <property type="entry name" value="SHIKIMTKNASE"/>
</dbReference>
<dbReference type="InterPro" id="IPR031322">
    <property type="entry name" value="Shikimate/glucono_kinase"/>
</dbReference>
<dbReference type="Proteomes" id="UP000217343">
    <property type="component" value="Chromosome"/>
</dbReference>
<dbReference type="EMBL" id="CP022203">
    <property type="protein sequence ID" value="ATB47846.1"/>
    <property type="molecule type" value="Genomic_DNA"/>
</dbReference>
<keyword evidence="1" id="KW-0808">Transferase</keyword>
<proteinExistence type="predicted"/>
<dbReference type="Gene3D" id="3.40.50.300">
    <property type="entry name" value="P-loop containing nucleotide triphosphate hydrolases"/>
    <property type="match status" value="1"/>
</dbReference>
<dbReference type="Pfam" id="PF01202">
    <property type="entry name" value="SKI"/>
    <property type="match status" value="1"/>
</dbReference>
<accession>A0A250JXJ1</accession>
<protein>
    <submittedName>
        <fullName evidence="1">Shikimate kinase</fullName>
    </submittedName>
</protein>
<organism evidence="1 2">
    <name type="scientific">Corallococcus macrosporus DSM 14697</name>
    <dbReference type="NCBI Taxonomy" id="1189310"/>
    <lineage>
        <taxon>Bacteria</taxon>
        <taxon>Pseudomonadati</taxon>
        <taxon>Myxococcota</taxon>
        <taxon>Myxococcia</taxon>
        <taxon>Myxococcales</taxon>
        <taxon>Cystobacterineae</taxon>
        <taxon>Myxococcaceae</taxon>
        <taxon>Corallococcus</taxon>
    </lineage>
</organism>
<name>A0A250JXJ1_9BACT</name>
<sequence>MSAPSAEERRHLVEQILASVDPRLAPGLREAVARPGPSKRPVSGQTVVLAGHRSAGKSRLLPMVARMLARPGLDLDAHLERIHGRPLRRWVAEAPREFRAAERQALLELPPGGLVAVGGGFLSHHPEALTGLFTLVVPVSFDTYRERLLTDRTRPRLRAEVSLEEELSSVFHEREVLHARVPTVALEDFLRGCLATEVPL</sequence>
<dbReference type="SUPFAM" id="SSF52540">
    <property type="entry name" value="P-loop containing nucleoside triphosphate hydrolases"/>
    <property type="match status" value="1"/>
</dbReference>
<dbReference type="AlphaFoldDB" id="A0A250JXJ1"/>
<evidence type="ECO:0000313" key="1">
    <source>
        <dbReference type="EMBL" id="ATB47846.1"/>
    </source>
</evidence>
<keyword evidence="1" id="KW-0418">Kinase</keyword>
<reference evidence="1 2" key="1">
    <citation type="submission" date="2017-06" db="EMBL/GenBank/DDBJ databases">
        <title>Sequencing and comparative analysis of myxobacterial genomes.</title>
        <authorList>
            <person name="Rupp O."/>
            <person name="Goesmann A."/>
            <person name="Sogaard-Andersen L."/>
        </authorList>
    </citation>
    <scope>NUCLEOTIDE SEQUENCE [LARGE SCALE GENOMIC DNA]</scope>
    <source>
        <strain evidence="1 2">DSM 14697</strain>
    </source>
</reference>
<dbReference type="GO" id="GO:0016301">
    <property type="term" value="F:kinase activity"/>
    <property type="evidence" value="ECO:0007669"/>
    <property type="project" value="UniProtKB-KW"/>
</dbReference>
<dbReference type="OrthoDB" id="9800332at2"/>
<dbReference type="InterPro" id="IPR027417">
    <property type="entry name" value="P-loop_NTPase"/>
</dbReference>
<evidence type="ECO:0000313" key="2">
    <source>
        <dbReference type="Proteomes" id="UP000217343"/>
    </source>
</evidence>